<feature type="domain" description="Thioredoxin" evidence="3">
    <location>
        <begin position="12"/>
        <end position="150"/>
    </location>
</feature>
<keyword evidence="2" id="KW-0732">Signal</keyword>
<dbReference type="PRINTS" id="PR00421">
    <property type="entry name" value="THIOREDOXIN"/>
</dbReference>
<evidence type="ECO:0000259" key="3">
    <source>
        <dbReference type="PROSITE" id="PS51352"/>
    </source>
</evidence>
<dbReference type="InterPro" id="IPR036249">
    <property type="entry name" value="Thioredoxin-like_sf"/>
</dbReference>
<gene>
    <name evidence="4" type="ORF">DASC09_024750</name>
</gene>
<dbReference type="InterPro" id="IPR017937">
    <property type="entry name" value="Thioredoxin_CS"/>
</dbReference>
<dbReference type="PANTHER" id="PTHR45815:SF3">
    <property type="entry name" value="PROTEIN DISULFIDE-ISOMERASE A6"/>
    <property type="match status" value="1"/>
</dbReference>
<dbReference type="EMBL" id="BTFZ01000004">
    <property type="protein sequence ID" value="GMM35150.1"/>
    <property type="molecule type" value="Genomic_DNA"/>
</dbReference>
<organism evidence="4 5">
    <name type="scientific">Saccharomycopsis crataegensis</name>
    <dbReference type="NCBI Taxonomy" id="43959"/>
    <lineage>
        <taxon>Eukaryota</taxon>
        <taxon>Fungi</taxon>
        <taxon>Dikarya</taxon>
        <taxon>Ascomycota</taxon>
        <taxon>Saccharomycotina</taxon>
        <taxon>Saccharomycetes</taxon>
        <taxon>Saccharomycopsidaceae</taxon>
        <taxon>Saccharomycopsis</taxon>
    </lineage>
</organism>
<dbReference type="Gene3D" id="3.40.30.10">
    <property type="entry name" value="Glutaredoxin"/>
    <property type="match status" value="2"/>
</dbReference>
<dbReference type="Pfam" id="PF00085">
    <property type="entry name" value="Thioredoxin"/>
    <property type="match status" value="1"/>
</dbReference>
<dbReference type="Proteomes" id="UP001360560">
    <property type="component" value="Unassembled WGS sequence"/>
</dbReference>
<dbReference type="PROSITE" id="PS00194">
    <property type="entry name" value="THIOREDOXIN_1"/>
    <property type="match status" value="1"/>
</dbReference>
<name>A0AAV5QLC5_9ASCO</name>
<dbReference type="SUPFAM" id="SSF52833">
    <property type="entry name" value="Thioredoxin-like"/>
    <property type="match status" value="1"/>
</dbReference>
<accession>A0AAV5QLC5</accession>
<evidence type="ECO:0000313" key="5">
    <source>
        <dbReference type="Proteomes" id="UP001360560"/>
    </source>
</evidence>
<keyword evidence="4" id="KW-0413">Isomerase</keyword>
<feature type="compositionally biased region" description="Basic residues" evidence="1">
    <location>
        <begin position="287"/>
        <end position="305"/>
    </location>
</feature>
<dbReference type="GO" id="GO:0005788">
    <property type="term" value="C:endoplasmic reticulum lumen"/>
    <property type="evidence" value="ECO:0007669"/>
    <property type="project" value="TreeGrafter"/>
</dbReference>
<dbReference type="GO" id="GO:0034976">
    <property type="term" value="P:response to endoplasmic reticulum stress"/>
    <property type="evidence" value="ECO:0007669"/>
    <property type="project" value="TreeGrafter"/>
</dbReference>
<proteinExistence type="predicted"/>
<dbReference type="AlphaFoldDB" id="A0AAV5QLC5"/>
<dbReference type="PANTHER" id="PTHR45815">
    <property type="entry name" value="PROTEIN DISULFIDE-ISOMERASE A6"/>
    <property type="match status" value="1"/>
</dbReference>
<dbReference type="GO" id="GO:0016853">
    <property type="term" value="F:isomerase activity"/>
    <property type="evidence" value="ECO:0007669"/>
    <property type="project" value="UniProtKB-KW"/>
</dbReference>
<evidence type="ECO:0000313" key="4">
    <source>
        <dbReference type="EMBL" id="GMM35150.1"/>
    </source>
</evidence>
<comment type="caution">
    <text evidence="4">The sequence shown here is derived from an EMBL/GenBank/DDBJ whole genome shotgun (WGS) entry which is preliminary data.</text>
</comment>
<sequence>MNLSAVFALLLVNAIASAQGFYQNTDVFELSPDSFDEVVLSTNYTSVVEFYAPWCGHCNNFKGAFKKAGKLLKDIVNVAAVNCDLEINKPLCAKYKIEGFPTIKVFRPPKYSDKNPPKSKKALMKEFVDENYNGERTASGLVGFSQTRIKSYVRRIFGVDVLQKLLNKSSKIKMILLSDSKNKPSVFLKSLAIDYLGVAEFGYFDVKSSFPEEKIMELTGLDNQAMKKPMFLVYDGNNPTNEPKIITGKMTKQSIAEFLLENYGVKPMEGPGSEKHKTLNLLKKGKTLKQIQKKGKNNRKKSVKKSARDEL</sequence>
<protein>
    <submittedName>
        <fullName evidence="4">Protein disulfide isomerase</fullName>
    </submittedName>
</protein>
<dbReference type="PROSITE" id="PS51352">
    <property type="entry name" value="THIOREDOXIN_2"/>
    <property type="match status" value="1"/>
</dbReference>
<dbReference type="GO" id="GO:0015035">
    <property type="term" value="F:protein-disulfide reductase activity"/>
    <property type="evidence" value="ECO:0007669"/>
    <property type="project" value="TreeGrafter"/>
</dbReference>
<evidence type="ECO:0000256" key="1">
    <source>
        <dbReference type="SAM" id="MobiDB-lite"/>
    </source>
</evidence>
<feature type="chain" id="PRO_5043966490" evidence="2">
    <location>
        <begin position="19"/>
        <end position="311"/>
    </location>
</feature>
<feature type="region of interest" description="Disordered" evidence="1">
    <location>
        <begin position="287"/>
        <end position="311"/>
    </location>
</feature>
<keyword evidence="5" id="KW-1185">Reference proteome</keyword>
<reference evidence="4 5" key="1">
    <citation type="journal article" date="2023" name="Elife">
        <title>Identification of key yeast species and microbe-microbe interactions impacting larval growth of Drosophila in the wild.</title>
        <authorList>
            <person name="Mure A."/>
            <person name="Sugiura Y."/>
            <person name="Maeda R."/>
            <person name="Honda K."/>
            <person name="Sakurai N."/>
            <person name="Takahashi Y."/>
            <person name="Watada M."/>
            <person name="Katoh T."/>
            <person name="Gotoh A."/>
            <person name="Gotoh Y."/>
            <person name="Taniguchi I."/>
            <person name="Nakamura K."/>
            <person name="Hayashi T."/>
            <person name="Katayama T."/>
            <person name="Uemura T."/>
            <person name="Hattori Y."/>
        </authorList>
    </citation>
    <scope>NUCLEOTIDE SEQUENCE [LARGE SCALE GENOMIC DNA]</scope>
    <source>
        <strain evidence="4 5">SC-9</strain>
    </source>
</reference>
<feature type="signal peptide" evidence="2">
    <location>
        <begin position="1"/>
        <end position="18"/>
    </location>
</feature>
<dbReference type="InterPro" id="IPR013766">
    <property type="entry name" value="Thioredoxin_domain"/>
</dbReference>
<evidence type="ECO:0000256" key="2">
    <source>
        <dbReference type="SAM" id="SignalP"/>
    </source>
</evidence>
<dbReference type="RefSeq" id="XP_064852150.1">
    <property type="nucleotide sequence ID" value="XM_064996078.1"/>
</dbReference>
<dbReference type="GeneID" id="90073129"/>